<keyword evidence="1" id="KW-0472">Membrane</keyword>
<keyword evidence="1" id="KW-0812">Transmembrane</keyword>
<dbReference type="EMBL" id="UHFA01000002">
    <property type="protein sequence ID" value="SUN36311.1"/>
    <property type="molecule type" value="Genomic_DNA"/>
</dbReference>
<keyword evidence="3" id="KW-1185">Reference proteome</keyword>
<dbReference type="AlphaFoldDB" id="A0A380JG33"/>
<dbReference type="Proteomes" id="UP000254082">
    <property type="component" value="Unassembled WGS sequence"/>
</dbReference>
<name>A0A380JG33_STRDO</name>
<protein>
    <submittedName>
        <fullName evidence="2">Uncharacterized protein</fullName>
    </submittedName>
</protein>
<organism evidence="2 3">
    <name type="scientific">Streptococcus downei MFe28</name>
    <dbReference type="NCBI Taxonomy" id="764290"/>
    <lineage>
        <taxon>Bacteria</taxon>
        <taxon>Bacillati</taxon>
        <taxon>Bacillota</taxon>
        <taxon>Bacilli</taxon>
        <taxon>Lactobacillales</taxon>
        <taxon>Streptococcaceae</taxon>
        <taxon>Streptococcus</taxon>
    </lineage>
</organism>
<sequence length="73" mass="8293">MGNIAVLMSRNYKHKTKTSIYESIIKPLLDILIGLVGAVVFFSTSEYYYLTLLSVRKRQGPDYFSAGKDGARW</sequence>
<evidence type="ECO:0000313" key="3">
    <source>
        <dbReference type="Proteomes" id="UP000254082"/>
    </source>
</evidence>
<evidence type="ECO:0000313" key="2">
    <source>
        <dbReference type="EMBL" id="SUN36311.1"/>
    </source>
</evidence>
<accession>A0A380JG33</accession>
<gene>
    <name evidence="2" type="ORF">NCTC11391_01358</name>
</gene>
<keyword evidence="1" id="KW-1133">Transmembrane helix</keyword>
<evidence type="ECO:0000256" key="1">
    <source>
        <dbReference type="SAM" id="Phobius"/>
    </source>
</evidence>
<feature type="transmembrane region" description="Helical" evidence="1">
    <location>
        <begin position="31"/>
        <end position="50"/>
    </location>
</feature>
<reference evidence="2 3" key="1">
    <citation type="submission" date="2018-06" db="EMBL/GenBank/DDBJ databases">
        <authorList>
            <consortium name="Pathogen Informatics"/>
            <person name="Doyle S."/>
        </authorList>
    </citation>
    <scope>NUCLEOTIDE SEQUENCE [LARGE SCALE GENOMIC DNA]</scope>
    <source>
        <strain evidence="3">NCTC 11391</strain>
    </source>
</reference>
<proteinExistence type="predicted"/>